<evidence type="ECO:0000256" key="2">
    <source>
        <dbReference type="ARBA" id="ARBA00004496"/>
    </source>
</evidence>
<reference evidence="16 17" key="1">
    <citation type="submission" date="2024-04" db="EMBL/GenBank/DDBJ databases">
        <title>genome sequences of Mucor flavus KT1a and Helicostylum pulchrum KT1b strains isolation_sourced from the surface of a dry-aged beef.</title>
        <authorList>
            <person name="Toyotome T."/>
            <person name="Hosono M."/>
            <person name="Torimaru M."/>
            <person name="Fukuda K."/>
            <person name="Mikami N."/>
        </authorList>
    </citation>
    <scope>NUCLEOTIDE SEQUENCE [LARGE SCALE GENOMIC DNA]</scope>
    <source>
        <strain evidence="16 17">KT1b</strain>
    </source>
</reference>
<evidence type="ECO:0000256" key="13">
    <source>
        <dbReference type="ARBA" id="ARBA00023306"/>
    </source>
</evidence>
<keyword evidence="17" id="KW-1185">Reference proteome</keyword>
<evidence type="ECO:0000256" key="14">
    <source>
        <dbReference type="ARBA" id="ARBA00030984"/>
    </source>
</evidence>
<evidence type="ECO:0000256" key="15">
    <source>
        <dbReference type="ARBA" id="ARBA00031038"/>
    </source>
</evidence>
<evidence type="ECO:0000256" key="3">
    <source>
        <dbReference type="ARBA" id="ARBA00010809"/>
    </source>
</evidence>
<keyword evidence="12" id="KW-0539">Nucleus</keyword>
<gene>
    <name evidence="16" type="ORF">HPULCUR_000427</name>
</gene>
<sequence>MEVIEIDDDESRFEFREAKPRKIMFCVDISAEMCENLDPSANAGIRDSNLYQSSRIETTQRFLKRYANINKMIGNDKDEYGMMTLTEVATWWYDFSPNITSFKEEINLIDSEVVKHCDTFELDIGSFFRMIKDNMDPNVFNHVIVIYGRTDVMPDGNMQLAKEIKKLPNLTMDLIYFHDNSESVQKIYDFWTDLDNEITPGWFYETSTFMGKDKVTKALCELTSHPLQRGEQEVL</sequence>
<dbReference type="CDD" id="cd21502">
    <property type="entry name" value="vWA_BABAM1"/>
    <property type="match status" value="1"/>
</dbReference>
<evidence type="ECO:0000256" key="8">
    <source>
        <dbReference type="ARBA" id="ARBA00022776"/>
    </source>
</evidence>
<evidence type="ECO:0000256" key="5">
    <source>
        <dbReference type="ARBA" id="ARBA00022490"/>
    </source>
</evidence>
<keyword evidence="9" id="KW-0833">Ubl conjugation pathway</keyword>
<dbReference type="SUPFAM" id="SSF53300">
    <property type="entry name" value="vWA-like"/>
    <property type="match status" value="1"/>
</dbReference>
<evidence type="ECO:0000256" key="9">
    <source>
        <dbReference type="ARBA" id="ARBA00022786"/>
    </source>
</evidence>
<comment type="similarity">
    <text evidence="3">Belongs to the BABAM1 family.</text>
</comment>
<organism evidence="16 17">
    <name type="scientific">Helicostylum pulchrum</name>
    <dbReference type="NCBI Taxonomy" id="562976"/>
    <lineage>
        <taxon>Eukaryota</taxon>
        <taxon>Fungi</taxon>
        <taxon>Fungi incertae sedis</taxon>
        <taxon>Mucoromycota</taxon>
        <taxon>Mucoromycotina</taxon>
        <taxon>Mucoromycetes</taxon>
        <taxon>Mucorales</taxon>
        <taxon>Mucorineae</taxon>
        <taxon>Mucoraceae</taxon>
        <taxon>Helicostylum</taxon>
    </lineage>
</organism>
<dbReference type="Proteomes" id="UP001476247">
    <property type="component" value="Unassembled WGS sequence"/>
</dbReference>
<evidence type="ECO:0000256" key="1">
    <source>
        <dbReference type="ARBA" id="ARBA00004123"/>
    </source>
</evidence>
<evidence type="ECO:0000313" key="17">
    <source>
        <dbReference type="Proteomes" id="UP001476247"/>
    </source>
</evidence>
<keyword evidence="6" id="KW-0132">Cell division</keyword>
<accession>A0ABP9XJV3</accession>
<evidence type="ECO:0000256" key="10">
    <source>
        <dbReference type="ARBA" id="ARBA00022853"/>
    </source>
</evidence>
<dbReference type="EMBL" id="BAABUJ010000004">
    <property type="protein sequence ID" value="GAA5795076.1"/>
    <property type="molecule type" value="Genomic_DNA"/>
</dbReference>
<proteinExistence type="inferred from homology"/>
<evidence type="ECO:0000313" key="16">
    <source>
        <dbReference type="EMBL" id="GAA5795076.1"/>
    </source>
</evidence>
<comment type="caution">
    <text evidence="16">The sequence shown here is derived from an EMBL/GenBank/DDBJ whole genome shotgun (WGS) entry which is preliminary data.</text>
</comment>
<dbReference type="InterPro" id="IPR026126">
    <property type="entry name" value="BABAM1"/>
</dbReference>
<evidence type="ECO:0000256" key="12">
    <source>
        <dbReference type="ARBA" id="ARBA00023242"/>
    </source>
</evidence>
<keyword evidence="7" id="KW-0227">DNA damage</keyword>
<dbReference type="Gene3D" id="3.40.50.410">
    <property type="entry name" value="von Willebrand factor, type A domain"/>
    <property type="match status" value="1"/>
</dbReference>
<keyword evidence="13" id="KW-0131">Cell cycle</keyword>
<evidence type="ECO:0000256" key="11">
    <source>
        <dbReference type="ARBA" id="ARBA00023204"/>
    </source>
</evidence>
<dbReference type="InterPro" id="IPR036465">
    <property type="entry name" value="vWFA_dom_sf"/>
</dbReference>
<comment type="subcellular location">
    <subcellularLocation>
        <location evidence="2">Cytoplasm</location>
    </subcellularLocation>
    <subcellularLocation>
        <location evidence="1">Nucleus</location>
    </subcellularLocation>
</comment>
<evidence type="ECO:0000256" key="6">
    <source>
        <dbReference type="ARBA" id="ARBA00022618"/>
    </source>
</evidence>
<protein>
    <recommendedName>
        <fullName evidence="4">BRISC and BRCA1-A complex member 1</fullName>
    </recommendedName>
    <alternativeName>
        <fullName evidence="14">Mediator of RAP80 interactions and targeting subunit of 40 kDa</fullName>
    </alternativeName>
    <alternativeName>
        <fullName evidence="15">New component of the BRCA1-A complex</fullName>
    </alternativeName>
</protein>
<keyword evidence="11" id="KW-0234">DNA repair</keyword>
<dbReference type="PANTHER" id="PTHR15660">
    <property type="entry name" value="BRISC AND BRCA1-A COMPLEX MEMBER 1"/>
    <property type="match status" value="1"/>
</dbReference>
<keyword evidence="10" id="KW-0156">Chromatin regulator</keyword>
<evidence type="ECO:0000256" key="7">
    <source>
        <dbReference type="ARBA" id="ARBA00022763"/>
    </source>
</evidence>
<name>A0ABP9XJV3_9FUNG</name>
<keyword evidence="8" id="KW-0498">Mitosis</keyword>
<evidence type="ECO:0000256" key="4">
    <source>
        <dbReference type="ARBA" id="ARBA00019437"/>
    </source>
</evidence>
<dbReference type="PANTHER" id="PTHR15660:SF1">
    <property type="entry name" value="BRISC AND BRCA1-A COMPLEX MEMBER 1"/>
    <property type="match status" value="1"/>
</dbReference>
<keyword evidence="5" id="KW-0963">Cytoplasm</keyword>